<dbReference type="GO" id="GO:0009279">
    <property type="term" value="C:cell outer membrane"/>
    <property type="evidence" value="ECO:0007669"/>
    <property type="project" value="UniProtKB-SubCell"/>
</dbReference>
<dbReference type="PANTHER" id="PTHR30451">
    <property type="entry name" value="OUTER MEMBRANE USHER PROTEIN"/>
    <property type="match status" value="1"/>
</dbReference>
<dbReference type="InterPro" id="IPR037224">
    <property type="entry name" value="PapC_N_sf"/>
</dbReference>
<evidence type="ECO:0000256" key="3">
    <source>
        <dbReference type="ARBA" id="ARBA00022448"/>
    </source>
</evidence>
<dbReference type="Pfam" id="PF13954">
    <property type="entry name" value="PapC_N"/>
    <property type="match status" value="1"/>
</dbReference>
<dbReference type="EMBL" id="UGJB01000004">
    <property type="protein sequence ID" value="STQ09247.1"/>
    <property type="molecule type" value="Genomic_DNA"/>
</dbReference>
<dbReference type="InterPro" id="IPR025885">
    <property type="entry name" value="PapC_N"/>
</dbReference>
<keyword evidence="4" id="KW-0812">Transmembrane</keyword>
<evidence type="ECO:0000256" key="1">
    <source>
        <dbReference type="ARBA" id="ARBA00004571"/>
    </source>
</evidence>
<dbReference type="InterPro" id="IPR000015">
    <property type="entry name" value="Fimb_usher"/>
</dbReference>
<feature type="signal peptide" evidence="8">
    <location>
        <begin position="1"/>
        <end position="21"/>
    </location>
</feature>
<keyword evidence="6" id="KW-0472">Membrane</keyword>
<dbReference type="GO" id="GO:0009297">
    <property type="term" value="P:pilus assembly"/>
    <property type="evidence" value="ECO:0007669"/>
    <property type="project" value="InterPro"/>
</dbReference>
<feature type="domain" description="PapC N-terminal" evidence="9">
    <location>
        <begin position="23"/>
        <end position="162"/>
    </location>
</feature>
<evidence type="ECO:0000256" key="6">
    <source>
        <dbReference type="ARBA" id="ARBA00023136"/>
    </source>
</evidence>
<name>A0A377LSB2_ENTCL</name>
<evidence type="ECO:0000256" key="5">
    <source>
        <dbReference type="ARBA" id="ARBA00022729"/>
    </source>
</evidence>
<comment type="similarity">
    <text evidence="2">Belongs to the fimbrial export usher family.</text>
</comment>
<gene>
    <name evidence="10" type="primary">papC_3</name>
    <name evidence="10" type="ORF">NCTC10005_01952</name>
</gene>
<keyword evidence="7" id="KW-0998">Cell outer membrane</keyword>
<sequence>MKYSAFSIIIAGFLTPLPLAAVEFNINAIDKDQRGNVDLSQFKDKNHVAPGHYFVTVAINNTPLANGWQLAWYKKDDTTEVCIPSDLADTFGLDDKYRSMLTVNAGCVDFSPLPQVRFEFIQATQTLEVTLPQAWLQYRSTNWMPPATWDNGVSGVLLDYNLFASRYQPDEGSSSDNVNTYGPLAPTWAPGDCGEIISTPLTVRMGGRRATAAFLAPTFFALCLHSAQSSRWVSQIFSRIFSTDFPTPEPHLSATSVCFPGLCAATRHKFLVLLRRMPP</sequence>
<dbReference type="Gene3D" id="3.10.20.410">
    <property type="match status" value="1"/>
</dbReference>
<evidence type="ECO:0000256" key="8">
    <source>
        <dbReference type="SAM" id="SignalP"/>
    </source>
</evidence>
<dbReference type="Proteomes" id="UP000255106">
    <property type="component" value="Unassembled WGS sequence"/>
</dbReference>
<evidence type="ECO:0000256" key="7">
    <source>
        <dbReference type="ARBA" id="ARBA00023237"/>
    </source>
</evidence>
<dbReference type="PANTHER" id="PTHR30451:SF4">
    <property type="entry name" value="OUTER MEMBRANE USHER PROTEIN YQIG-RELATED"/>
    <property type="match status" value="1"/>
</dbReference>
<keyword evidence="5 8" id="KW-0732">Signal</keyword>
<evidence type="ECO:0000313" key="10">
    <source>
        <dbReference type="EMBL" id="STQ09247.1"/>
    </source>
</evidence>
<feature type="chain" id="PRO_5017069196" evidence="8">
    <location>
        <begin position="22"/>
        <end position="279"/>
    </location>
</feature>
<comment type="subcellular location">
    <subcellularLocation>
        <location evidence="1">Cell outer membrane</location>
        <topology evidence="1">Multi-pass membrane protein</topology>
    </subcellularLocation>
</comment>
<organism evidence="10 11">
    <name type="scientific">Enterobacter cloacae</name>
    <dbReference type="NCBI Taxonomy" id="550"/>
    <lineage>
        <taxon>Bacteria</taxon>
        <taxon>Pseudomonadati</taxon>
        <taxon>Pseudomonadota</taxon>
        <taxon>Gammaproteobacteria</taxon>
        <taxon>Enterobacterales</taxon>
        <taxon>Enterobacteriaceae</taxon>
        <taxon>Enterobacter</taxon>
        <taxon>Enterobacter cloacae complex</taxon>
    </lineage>
</organism>
<dbReference type="SUPFAM" id="SSF141729">
    <property type="entry name" value="FimD N-terminal domain-like"/>
    <property type="match status" value="1"/>
</dbReference>
<evidence type="ECO:0000259" key="9">
    <source>
        <dbReference type="Pfam" id="PF13954"/>
    </source>
</evidence>
<accession>A0A377LSB2</accession>
<proteinExistence type="inferred from homology"/>
<keyword evidence="3" id="KW-0813">Transport</keyword>
<dbReference type="GO" id="GO:0015473">
    <property type="term" value="F:fimbrial usher porin activity"/>
    <property type="evidence" value="ECO:0007669"/>
    <property type="project" value="InterPro"/>
</dbReference>
<evidence type="ECO:0000256" key="4">
    <source>
        <dbReference type="ARBA" id="ARBA00022692"/>
    </source>
</evidence>
<evidence type="ECO:0000313" key="11">
    <source>
        <dbReference type="Proteomes" id="UP000255106"/>
    </source>
</evidence>
<protein>
    <submittedName>
        <fullName evidence="10">Fimbrial usher protein</fullName>
    </submittedName>
</protein>
<reference evidence="10 11" key="1">
    <citation type="submission" date="2018-06" db="EMBL/GenBank/DDBJ databases">
        <authorList>
            <consortium name="Pathogen Informatics"/>
            <person name="Doyle S."/>
        </authorList>
    </citation>
    <scope>NUCLEOTIDE SEQUENCE [LARGE SCALE GENOMIC DNA]</scope>
    <source>
        <strain evidence="10 11">NCTC10005</strain>
    </source>
</reference>
<evidence type="ECO:0000256" key="2">
    <source>
        <dbReference type="ARBA" id="ARBA00008064"/>
    </source>
</evidence>
<dbReference type="AlphaFoldDB" id="A0A377LSB2"/>